<dbReference type="PANTHER" id="PTHR40020">
    <property type="entry name" value="CYTOCHROME C OXIDASE ASSEMBLY FACTOR 2"/>
    <property type="match status" value="1"/>
</dbReference>
<reference evidence="3" key="1">
    <citation type="journal article" date="2020" name="Stud. Mycol.">
        <title>101 Dothideomycetes genomes: a test case for predicting lifestyles and emergence of pathogens.</title>
        <authorList>
            <person name="Haridas S."/>
            <person name="Albert R."/>
            <person name="Binder M."/>
            <person name="Bloem J."/>
            <person name="Labutti K."/>
            <person name="Salamov A."/>
            <person name="Andreopoulos B."/>
            <person name="Baker S."/>
            <person name="Barry K."/>
            <person name="Bills G."/>
            <person name="Bluhm B."/>
            <person name="Cannon C."/>
            <person name="Castanera R."/>
            <person name="Culley D."/>
            <person name="Daum C."/>
            <person name="Ezra D."/>
            <person name="Gonzalez J."/>
            <person name="Henrissat B."/>
            <person name="Kuo A."/>
            <person name="Liang C."/>
            <person name="Lipzen A."/>
            <person name="Lutzoni F."/>
            <person name="Magnuson J."/>
            <person name="Mondo S."/>
            <person name="Nolan M."/>
            <person name="Ohm R."/>
            <person name="Pangilinan J."/>
            <person name="Park H.-J."/>
            <person name="Ramirez L."/>
            <person name="Alfaro M."/>
            <person name="Sun H."/>
            <person name="Tritt A."/>
            <person name="Yoshinaga Y."/>
            <person name="Zwiers L.-H."/>
            <person name="Turgeon B."/>
            <person name="Goodwin S."/>
            <person name="Spatafora J."/>
            <person name="Crous P."/>
            <person name="Grigoriev I."/>
        </authorList>
    </citation>
    <scope>NUCLEOTIDE SEQUENCE</scope>
    <source>
        <strain evidence="3">Tuck. ex Michener</strain>
    </source>
</reference>
<evidence type="ECO:0000313" key="3">
    <source>
        <dbReference type="EMBL" id="KAF2240098.1"/>
    </source>
</evidence>
<sequence>MPPYLHPRSGLTTSLFTTTLAVSFLVVSIPHILPCPVNPKQLAESDADGFDAAAKRAKRRERRPLKHLEIGEKPGTHGPRAAGESGDGDQDGDTLSTVEMARRRECPVPKPGGLIGEIMGFRKKPENELPPTRMVKVEPVQPRKYTKENDDR</sequence>
<dbReference type="GO" id="GO:0005759">
    <property type="term" value="C:mitochondrial matrix"/>
    <property type="evidence" value="ECO:0007669"/>
    <property type="project" value="TreeGrafter"/>
</dbReference>
<dbReference type="GO" id="GO:0033617">
    <property type="term" value="P:mitochondrial respiratory chain complex IV assembly"/>
    <property type="evidence" value="ECO:0007669"/>
    <property type="project" value="TreeGrafter"/>
</dbReference>
<feature type="compositionally biased region" description="Basic and acidic residues" evidence="1">
    <location>
        <begin position="66"/>
        <end position="75"/>
    </location>
</feature>
<feature type="signal peptide" evidence="2">
    <location>
        <begin position="1"/>
        <end position="21"/>
    </location>
</feature>
<evidence type="ECO:0000256" key="1">
    <source>
        <dbReference type="SAM" id="MobiDB-lite"/>
    </source>
</evidence>
<evidence type="ECO:0000256" key="2">
    <source>
        <dbReference type="SAM" id="SignalP"/>
    </source>
</evidence>
<keyword evidence="4" id="KW-1185">Reference proteome</keyword>
<evidence type="ECO:0008006" key="5">
    <source>
        <dbReference type="Google" id="ProtNLM"/>
    </source>
</evidence>
<gene>
    <name evidence="3" type="ORF">EV356DRAFT_10522</name>
</gene>
<name>A0A6A6HQM9_VIRVR</name>
<feature type="region of interest" description="Disordered" evidence="1">
    <location>
        <begin position="41"/>
        <end position="152"/>
    </location>
</feature>
<proteinExistence type="predicted"/>
<dbReference type="AlphaFoldDB" id="A0A6A6HQM9"/>
<feature type="compositionally biased region" description="Basic residues" evidence="1">
    <location>
        <begin position="55"/>
        <end position="65"/>
    </location>
</feature>
<accession>A0A6A6HQM9</accession>
<organism evidence="3 4">
    <name type="scientific">Viridothelium virens</name>
    <name type="common">Speckled blister lichen</name>
    <name type="synonym">Trypethelium virens</name>
    <dbReference type="NCBI Taxonomy" id="1048519"/>
    <lineage>
        <taxon>Eukaryota</taxon>
        <taxon>Fungi</taxon>
        <taxon>Dikarya</taxon>
        <taxon>Ascomycota</taxon>
        <taxon>Pezizomycotina</taxon>
        <taxon>Dothideomycetes</taxon>
        <taxon>Dothideomycetes incertae sedis</taxon>
        <taxon>Trypetheliales</taxon>
        <taxon>Trypetheliaceae</taxon>
        <taxon>Viridothelium</taxon>
    </lineage>
</organism>
<feature type="chain" id="PRO_5025358135" description="Alpha-1,3-mannosyltransferase" evidence="2">
    <location>
        <begin position="22"/>
        <end position="152"/>
    </location>
</feature>
<keyword evidence="2" id="KW-0732">Signal</keyword>
<protein>
    <recommendedName>
        <fullName evidence="5">Alpha-1,3-mannosyltransferase</fullName>
    </recommendedName>
</protein>
<dbReference type="PANTHER" id="PTHR40020:SF1">
    <property type="entry name" value="CYTOCHROME C OXIDASE ASSEMBLY FACTOR 2"/>
    <property type="match status" value="1"/>
</dbReference>
<dbReference type="Proteomes" id="UP000800092">
    <property type="component" value="Unassembled WGS sequence"/>
</dbReference>
<dbReference type="OrthoDB" id="5410040at2759"/>
<evidence type="ECO:0000313" key="4">
    <source>
        <dbReference type="Proteomes" id="UP000800092"/>
    </source>
</evidence>
<dbReference type="EMBL" id="ML991771">
    <property type="protein sequence ID" value="KAF2240098.1"/>
    <property type="molecule type" value="Genomic_DNA"/>
</dbReference>